<name>A0A6G7YLV4_9SPHN</name>
<protein>
    <submittedName>
        <fullName evidence="1">TraB/GumN family protein</fullName>
    </submittedName>
</protein>
<dbReference type="PANTHER" id="PTHR40590">
    <property type="entry name" value="CYTOPLASMIC PROTEIN-RELATED"/>
    <property type="match status" value="1"/>
</dbReference>
<dbReference type="Proteomes" id="UP000503222">
    <property type="component" value="Chromosome"/>
</dbReference>
<dbReference type="CDD" id="cd14789">
    <property type="entry name" value="Tiki"/>
    <property type="match status" value="1"/>
</dbReference>
<dbReference type="KEGG" id="spii:G7077_01130"/>
<proteinExistence type="predicted"/>
<dbReference type="InterPro" id="IPR047111">
    <property type="entry name" value="YbaP-like"/>
</dbReference>
<organism evidence="1 2">
    <name type="scientific">Sphingomonas piscis</name>
    <dbReference type="NCBI Taxonomy" id="2714943"/>
    <lineage>
        <taxon>Bacteria</taxon>
        <taxon>Pseudomonadati</taxon>
        <taxon>Pseudomonadota</taxon>
        <taxon>Alphaproteobacteria</taxon>
        <taxon>Sphingomonadales</taxon>
        <taxon>Sphingomonadaceae</taxon>
        <taxon>Sphingomonas</taxon>
    </lineage>
</organism>
<evidence type="ECO:0000313" key="2">
    <source>
        <dbReference type="Proteomes" id="UP000503222"/>
    </source>
</evidence>
<evidence type="ECO:0000313" key="1">
    <source>
        <dbReference type="EMBL" id="QIK77723.1"/>
    </source>
</evidence>
<reference evidence="1 2" key="1">
    <citation type="submission" date="2020-03" db="EMBL/GenBank/DDBJ databases">
        <title>Sphingomonas sp. nov., isolated from fish.</title>
        <authorList>
            <person name="Hyun D.-W."/>
            <person name="Bae J.-W."/>
        </authorList>
    </citation>
    <scope>NUCLEOTIDE SEQUENCE [LARGE SCALE GENOMIC DNA]</scope>
    <source>
        <strain evidence="1 2">HDW15B</strain>
    </source>
</reference>
<dbReference type="EMBL" id="CP049869">
    <property type="protein sequence ID" value="QIK77723.1"/>
    <property type="molecule type" value="Genomic_DNA"/>
</dbReference>
<gene>
    <name evidence="1" type="ORF">G7077_01130</name>
</gene>
<dbReference type="InterPro" id="IPR002816">
    <property type="entry name" value="TraB/PrgY/GumN_fam"/>
</dbReference>
<dbReference type="AlphaFoldDB" id="A0A6G7YLV4"/>
<dbReference type="Pfam" id="PF01963">
    <property type="entry name" value="TraB_PrgY_gumN"/>
    <property type="match status" value="2"/>
</dbReference>
<sequence length="249" mass="27054">MAGGFFTAIAAATLALGQPATTRPAIAHPALWAVQDEDTTIYLFGTFHALDERSDWFRDDVRAAFTISDELVLETMLPRLERTAPLAPRISIAPSANFLGAARMAVHAGQDRGLDVRKGADMVLRRAADDAGKPVRALETVQFQLGMLTRMAGPRTRTGAPLVMDDFVRAKMAGIITDMQGAWESGDQRIFTAMLGQMRQTSPAITAPCFRSGTPAGRTGSSIGWRRRVWCSWRSARRILPAPIACSPI</sequence>
<keyword evidence="2" id="KW-1185">Reference proteome</keyword>
<dbReference type="PANTHER" id="PTHR40590:SF1">
    <property type="entry name" value="CYTOPLASMIC PROTEIN"/>
    <property type="match status" value="1"/>
</dbReference>
<accession>A0A6G7YLV4</accession>